<dbReference type="SUPFAM" id="SSF52540">
    <property type="entry name" value="P-loop containing nucleoside triphosphate hydrolases"/>
    <property type="match status" value="1"/>
</dbReference>
<dbReference type="GO" id="GO:0005737">
    <property type="term" value="C:cytoplasm"/>
    <property type="evidence" value="ECO:0007669"/>
    <property type="project" value="TreeGrafter"/>
</dbReference>
<keyword evidence="1" id="KW-0677">Repeat</keyword>
<keyword evidence="5" id="KW-1185">Reference proteome</keyword>
<evidence type="ECO:0008006" key="6">
    <source>
        <dbReference type="Google" id="ProtNLM"/>
    </source>
</evidence>
<gene>
    <name evidence="4" type="ORF">GEV33_006730</name>
</gene>
<reference evidence="4" key="2">
    <citation type="submission" date="2021-08" db="EMBL/GenBank/DDBJ databases">
        <authorList>
            <person name="Eriksson T."/>
        </authorList>
    </citation>
    <scope>NUCLEOTIDE SEQUENCE</scope>
    <source>
        <strain evidence="4">Stoneville</strain>
        <tissue evidence="4">Whole head</tissue>
    </source>
</reference>
<feature type="repeat" description="ANK" evidence="3">
    <location>
        <begin position="781"/>
        <end position="813"/>
    </location>
</feature>
<evidence type="ECO:0000313" key="5">
    <source>
        <dbReference type="Proteomes" id="UP000719412"/>
    </source>
</evidence>
<dbReference type="Gene3D" id="3.40.50.300">
    <property type="entry name" value="P-loop containing nucleotide triphosphate hydrolases"/>
    <property type="match status" value="1"/>
</dbReference>
<feature type="repeat" description="ANK" evidence="3">
    <location>
        <begin position="847"/>
        <end position="879"/>
    </location>
</feature>
<evidence type="ECO:0000256" key="1">
    <source>
        <dbReference type="ARBA" id="ARBA00022737"/>
    </source>
</evidence>
<name>A0A8J6HJH1_TENMO</name>
<keyword evidence="2 3" id="KW-0040">ANK repeat</keyword>
<dbReference type="AlphaFoldDB" id="A0A8J6HJH1"/>
<dbReference type="PANTHER" id="PTHR24198">
    <property type="entry name" value="ANKYRIN REPEAT AND PROTEIN KINASE DOMAIN-CONTAINING PROTEIN"/>
    <property type="match status" value="1"/>
</dbReference>
<sequence length="928" mass="107505">MDDVVIDISMKDERKFGYAMQLKQKDNDSKKLSPESFETANGPFSLKRYCQAFKNLNQRNRQYQFILYTNAEFDPQKATKVTNFNMIKDDRCNGDMFFNTSSEKENVYRFEVNDKTPSDKEITKSDYKEFFSRFTIFVCQKNFKDLERAVIKILENETAAMNYTNLFRKWHQGRFTNKTINKATVNVHLIDIFLSPFVNSNSYLLTAEYEKWNLFQRVVEEFDVVLINDSFENVAMTMTEISEEEVTEKYKTYRKMFKMHANVATDESIMRIAKENKIIEKSVTSLELEVKLKVLQLFDEDSLSVVMSTRSLPENLSWRRISIKENQIYDHLTRPINILCADPGMGKSTMLKKLRKDCDSKFWIIAIDLKTHNKFLKTKHDINDLLNYLLEGNQDNFSDQIRNIFRSKKKMVFFFDGLDEIETQYTDNVLNYVKELSSKGYHIWLSSRRNLKDKLKASFGEFIMDMEEVKEGQQKSYIGNRLEKTYEYGEIKNLINKIFNSTDIINNCQVLGIPLQLYIITQTFLDDRELYDNITENIFVLTKMYNLFFRGKFKHHRDKEQSNNPHLDLTDMEDCLEKYELLAVHSMFDDNVFQKLNLDMRRTRRFLHEFKTNKDLLGIVTKVNTEEKAEFEHYTYGEYFAANFFANNFDKARIIQKELFFSRYKNLMMILNIILAEESPLHLALIYENMDQFAKHVKNKTTGTRKGLTSLHLAVLCKKTNAVKLLIEKGASVNAVAVDFDGSFFEYVPNKNKKSPLYFAAVVENVDMVNKGAFVEIVTNDNESPSHLAVSNRNTEIVQLLIGKGACVNAVTHWSETALHVAASDGNVDVVELLIENGAWVDASTKNKETPLHLAAFKGNMETAKLLIKKGASVNAVTSDNKTPLHFAIDNGEVETATLLIEGGASVDAETDVALTKIKINREDVWSR</sequence>
<organism evidence="4 5">
    <name type="scientific">Tenebrio molitor</name>
    <name type="common">Yellow mealworm beetle</name>
    <dbReference type="NCBI Taxonomy" id="7067"/>
    <lineage>
        <taxon>Eukaryota</taxon>
        <taxon>Metazoa</taxon>
        <taxon>Ecdysozoa</taxon>
        <taxon>Arthropoda</taxon>
        <taxon>Hexapoda</taxon>
        <taxon>Insecta</taxon>
        <taxon>Pterygota</taxon>
        <taxon>Neoptera</taxon>
        <taxon>Endopterygota</taxon>
        <taxon>Coleoptera</taxon>
        <taxon>Polyphaga</taxon>
        <taxon>Cucujiformia</taxon>
        <taxon>Tenebrionidae</taxon>
        <taxon>Tenebrio</taxon>
    </lineage>
</organism>
<dbReference type="PROSITE" id="PS50297">
    <property type="entry name" value="ANK_REP_REGION"/>
    <property type="match status" value="5"/>
</dbReference>
<dbReference type="PRINTS" id="PR01415">
    <property type="entry name" value="ANKYRIN"/>
</dbReference>
<dbReference type="InterPro" id="IPR002110">
    <property type="entry name" value="Ankyrin_rpt"/>
</dbReference>
<dbReference type="Pfam" id="PF00023">
    <property type="entry name" value="Ank"/>
    <property type="match status" value="2"/>
</dbReference>
<dbReference type="SUPFAM" id="SSF48403">
    <property type="entry name" value="Ankyrin repeat"/>
    <property type="match status" value="1"/>
</dbReference>
<evidence type="ECO:0000313" key="4">
    <source>
        <dbReference type="EMBL" id="KAH0816061.1"/>
    </source>
</evidence>
<evidence type="ECO:0000256" key="3">
    <source>
        <dbReference type="PROSITE-ProRule" id="PRU00023"/>
    </source>
</evidence>
<dbReference type="InterPro" id="IPR027417">
    <property type="entry name" value="P-loop_NTPase"/>
</dbReference>
<reference evidence="4" key="1">
    <citation type="journal article" date="2020" name="J Insects Food Feed">
        <title>The yellow mealworm (Tenebrio molitor) genome: a resource for the emerging insects as food and feed industry.</title>
        <authorList>
            <person name="Eriksson T."/>
            <person name="Andere A."/>
            <person name="Kelstrup H."/>
            <person name="Emery V."/>
            <person name="Picard C."/>
        </authorList>
    </citation>
    <scope>NUCLEOTIDE SEQUENCE</scope>
    <source>
        <strain evidence="4">Stoneville</strain>
        <tissue evidence="4">Whole head</tissue>
    </source>
</reference>
<dbReference type="Pfam" id="PF12796">
    <property type="entry name" value="Ank_2"/>
    <property type="match status" value="1"/>
</dbReference>
<dbReference type="InterPro" id="IPR036770">
    <property type="entry name" value="Ankyrin_rpt-contain_sf"/>
</dbReference>
<dbReference type="EMBL" id="JABDTM020022135">
    <property type="protein sequence ID" value="KAH0816061.1"/>
    <property type="molecule type" value="Genomic_DNA"/>
</dbReference>
<comment type="caution">
    <text evidence="4">The sequence shown here is derived from an EMBL/GenBank/DDBJ whole genome shotgun (WGS) entry which is preliminary data.</text>
</comment>
<dbReference type="PANTHER" id="PTHR24198:SF165">
    <property type="entry name" value="ANKYRIN REPEAT-CONTAINING PROTEIN-RELATED"/>
    <property type="match status" value="1"/>
</dbReference>
<feature type="repeat" description="ANK" evidence="3">
    <location>
        <begin position="880"/>
        <end position="912"/>
    </location>
</feature>
<dbReference type="Gene3D" id="1.25.40.20">
    <property type="entry name" value="Ankyrin repeat-containing domain"/>
    <property type="match status" value="2"/>
</dbReference>
<protein>
    <recommendedName>
        <fullName evidence="6">NACHT domain-containing protein</fullName>
    </recommendedName>
</protein>
<feature type="repeat" description="ANK" evidence="3">
    <location>
        <begin position="706"/>
        <end position="738"/>
    </location>
</feature>
<dbReference type="Proteomes" id="UP000719412">
    <property type="component" value="Unassembled WGS sequence"/>
</dbReference>
<evidence type="ECO:0000256" key="2">
    <source>
        <dbReference type="ARBA" id="ARBA00023043"/>
    </source>
</evidence>
<dbReference type="SMART" id="SM00248">
    <property type="entry name" value="ANK"/>
    <property type="match status" value="5"/>
</dbReference>
<feature type="repeat" description="ANK" evidence="3">
    <location>
        <begin position="814"/>
        <end position="846"/>
    </location>
</feature>
<dbReference type="PROSITE" id="PS50088">
    <property type="entry name" value="ANK_REPEAT"/>
    <property type="match status" value="5"/>
</dbReference>
<proteinExistence type="predicted"/>
<accession>A0A8J6HJH1</accession>